<evidence type="ECO:0000256" key="6">
    <source>
        <dbReference type="ARBA" id="ARBA00023004"/>
    </source>
</evidence>
<accession>A0A248K2F8</accession>
<keyword evidence="8 12" id="KW-0798">TonB box</keyword>
<keyword evidence="5 11" id="KW-0812">Transmembrane</keyword>
<evidence type="ECO:0000256" key="1">
    <source>
        <dbReference type="ARBA" id="ARBA00004571"/>
    </source>
</evidence>
<dbReference type="InterPro" id="IPR012910">
    <property type="entry name" value="Plug_dom"/>
</dbReference>
<evidence type="ECO:0000256" key="10">
    <source>
        <dbReference type="ARBA" id="ARBA00023237"/>
    </source>
</evidence>
<keyword evidence="10 11" id="KW-0998">Cell outer membrane</keyword>
<evidence type="ECO:0000256" key="11">
    <source>
        <dbReference type="PROSITE-ProRule" id="PRU01360"/>
    </source>
</evidence>
<dbReference type="AlphaFoldDB" id="A0A248K2F8"/>
<sequence>MPMRAARARSVSPCLIRAARRASAGCARSGADLAMPSPPSFSKPGSPAPRSTFPIGVSERFIIQGAPAAWRKPASRHRSIRVAETLLPNLKHMPSWAQHNDQGDREMKRGTRAFLCAGVAALAISAGARAQQAPDAGSPTAAPADSADMLAEIVVTAQKRTERLIDVPQSVSAVSAEALQQAHADRLDDFFTRVPSAALVETQAGQARLILRGINTGGVGATVATYVDETPYGSATSLANGAILTPDLDPSDLERVEVLRGPQGTLYGANSLGGLIKYVTVAPSTDAVHAAAELSTEDVAHGDTGWSGRASVNVPLADTLAVRASGFYRRDPGFIDDQHEKDINDGRTYGGRVSALFKPTEALSLRASVVLQNLESNGTNQVDVDPLTLKPVLGDYMQARVVAQPSDMQYRVYNLTGSYDFGPVQLLSSTSYSSLYQNALEDASGLYGDVLTGAFGVPLGASQVQQVQQRRLTEEVRLASTDTGWLEWTVGGFYTRERNAINQIIDGVDGASGARIADFSGLALANLASRYEEYAGFASGTVHLNDQFDLTFGGRYSHNEQDAVQISSGPLAGDSDYTAHSSDGVFTYSVAPSFKPNEDTTIYVRVAKGYRPGGPNVLPPGAPDAVPHQFGADTTTNYEIGVKSELLNRKLSLELTGFYIDWDNIQLFSSVDDYGVNINGGTARSQGIEASVTMRPLTGLTVSLNGAFVDATLTSDAPPLVGGLKGDRLPYTARFSSTLAVEYQRPLSETVDGIAGFSWRYTGDRLSAFDTSYGQRHLSAYSQVDAHAGVTFDGYRIDAFVRNLTDSRGILDVGAAGSALDGNVTAAIVRPRSFGATLGYRF</sequence>
<reference evidence="16 17" key="1">
    <citation type="submission" date="2017-06" db="EMBL/GenBank/DDBJ databases">
        <title>Complete genome sequence of Nitrospirillum amazonense strain CBAmC, an endophytic nitrogen-fixing and plant growth-promoting bacterium, isolated from sugarcane.</title>
        <authorList>
            <person name="Schwab S."/>
            <person name="dos Santos Teixeira K.R."/>
            <person name="Simoes Araujo J.L."/>
            <person name="Soares Vidal M."/>
            <person name="Borges de Freitas H.R."/>
            <person name="Rivello Crivelaro A.L."/>
            <person name="Bueno de Camargo Nunes A."/>
            <person name="dos Santos C.M."/>
            <person name="Palmeira da Silva Rosa D."/>
            <person name="da Silva Padilha D."/>
            <person name="da Silva E."/>
            <person name="Araujo Terra L."/>
            <person name="Soares Mendes V."/>
            <person name="Farinelli L."/>
            <person name="Magalhaes Cruz L."/>
            <person name="Baldani J.I."/>
        </authorList>
    </citation>
    <scope>NUCLEOTIDE SEQUENCE [LARGE SCALE GENOMIC DNA]</scope>
    <source>
        <strain evidence="16 17">CBAmC</strain>
    </source>
</reference>
<keyword evidence="9 11" id="KW-0472">Membrane</keyword>
<keyword evidence="16" id="KW-0675">Receptor</keyword>
<dbReference type="InterPro" id="IPR036942">
    <property type="entry name" value="Beta-barrel_TonB_sf"/>
</dbReference>
<keyword evidence="4" id="KW-0410">Iron transport</keyword>
<keyword evidence="7" id="KW-0406">Ion transport</keyword>
<proteinExistence type="inferred from homology"/>
<dbReference type="CDD" id="cd01347">
    <property type="entry name" value="ligand_gated_channel"/>
    <property type="match status" value="1"/>
</dbReference>
<dbReference type="Gene3D" id="2.40.170.20">
    <property type="entry name" value="TonB-dependent receptor, beta-barrel domain"/>
    <property type="match status" value="1"/>
</dbReference>
<evidence type="ECO:0000313" key="16">
    <source>
        <dbReference type="EMBL" id="ASG25122.1"/>
    </source>
</evidence>
<evidence type="ECO:0000256" key="12">
    <source>
        <dbReference type="RuleBase" id="RU003357"/>
    </source>
</evidence>
<evidence type="ECO:0000256" key="8">
    <source>
        <dbReference type="ARBA" id="ARBA00023077"/>
    </source>
</evidence>
<dbReference type="PROSITE" id="PS52016">
    <property type="entry name" value="TONB_DEPENDENT_REC_3"/>
    <property type="match status" value="1"/>
</dbReference>
<dbReference type="KEGG" id="nao:Y958_29600"/>
<keyword evidence="3 11" id="KW-1134">Transmembrane beta strand</keyword>
<dbReference type="GO" id="GO:0006826">
    <property type="term" value="P:iron ion transport"/>
    <property type="evidence" value="ECO:0007669"/>
    <property type="project" value="UniProtKB-KW"/>
</dbReference>
<dbReference type="GO" id="GO:0009279">
    <property type="term" value="C:cell outer membrane"/>
    <property type="evidence" value="ECO:0007669"/>
    <property type="project" value="UniProtKB-SubCell"/>
</dbReference>
<keyword evidence="17" id="KW-1185">Reference proteome</keyword>
<dbReference type="PANTHER" id="PTHR32552">
    <property type="entry name" value="FERRICHROME IRON RECEPTOR-RELATED"/>
    <property type="match status" value="1"/>
</dbReference>
<dbReference type="InterPro" id="IPR039426">
    <property type="entry name" value="TonB-dep_rcpt-like"/>
</dbReference>
<name>A0A248K2F8_9PROT</name>
<dbReference type="SUPFAM" id="SSF56935">
    <property type="entry name" value="Porins"/>
    <property type="match status" value="1"/>
</dbReference>
<evidence type="ECO:0000256" key="3">
    <source>
        <dbReference type="ARBA" id="ARBA00022452"/>
    </source>
</evidence>
<comment type="similarity">
    <text evidence="11 12">Belongs to the TonB-dependent receptor family.</text>
</comment>
<keyword evidence="2 11" id="KW-0813">Transport</keyword>
<dbReference type="PANTHER" id="PTHR32552:SF81">
    <property type="entry name" value="TONB-DEPENDENT OUTER MEMBRANE RECEPTOR"/>
    <property type="match status" value="1"/>
</dbReference>
<comment type="subcellular location">
    <subcellularLocation>
        <location evidence="1 11">Cell outer membrane</location>
        <topology evidence="1 11">Multi-pass membrane protein</topology>
    </subcellularLocation>
</comment>
<dbReference type="Pfam" id="PF07715">
    <property type="entry name" value="Plug"/>
    <property type="match status" value="1"/>
</dbReference>
<organism evidence="16 17">
    <name type="scientific">Nitrospirillum viridazoti CBAmc</name>
    <dbReference type="NCBI Taxonomy" id="1441467"/>
    <lineage>
        <taxon>Bacteria</taxon>
        <taxon>Pseudomonadati</taxon>
        <taxon>Pseudomonadota</taxon>
        <taxon>Alphaproteobacteria</taxon>
        <taxon>Rhodospirillales</taxon>
        <taxon>Azospirillaceae</taxon>
        <taxon>Nitrospirillum</taxon>
        <taxon>Nitrospirillum viridazoti</taxon>
    </lineage>
</organism>
<dbReference type="EMBL" id="CP022113">
    <property type="protein sequence ID" value="ASG25122.1"/>
    <property type="molecule type" value="Genomic_DNA"/>
</dbReference>
<protein>
    <submittedName>
        <fullName evidence="16">TonB-dependent receptor</fullName>
    </submittedName>
</protein>
<keyword evidence="6" id="KW-0408">Iron</keyword>
<feature type="domain" description="TonB-dependent receptor plug" evidence="15">
    <location>
        <begin position="164"/>
        <end position="274"/>
    </location>
</feature>
<dbReference type="Pfam" id="PF00593">
    <property type="entry name" value="TonB_dep_Rec_b-barrel"/>
    <property type="match status" value="1"/>
</dbReference>
<gene>
    <name evidence="16" type="ORF">Y958_29600</name>
</gene>
<dbReference type="Proteomes" id="UP000197153">
    <property type="component" value="Chromosome 4"/>
</dbReference>
<evidence type="ECO:0000256" key="2">
    <source>
        <dbReference type="ARBA" id="ARBA00022448"/>
    </source>
</evidence>
<evidence type="ECO:0000256" key="9">
    <source>
        <dbReference type="ARBA" id="ARBA00023136"/>
    </source>
</evidence>
<evidence type="ECO:0000259" key="15">
    <source>
        <dbReference type="Pfam" id="PF07715"/>
    </source>
</evidence>
<evidence type="ECO:0000256" key="13">
    <source>
        <dbReference type="SAM" id="MobiDB-lite"/>
    </source>
</evidence>
<evidence type="ECO:0000256" key="5">
    <source>
        <dbReference type="ARBA" id="ARBA00022692"/>
    </source>
</evidence>
<feature type="region of interest" description="Disordered" evidence="13">
    <location>
        <begin position="29"/>
        <end position="50"/>
    </location>
</feature>
<evidence type="ECO:0000256" key="4">
    <source>
        <dbReference type="ARBA" id="ARBA00022496"/>
    </source>
</evidence>
<evidence type="ECO:0000256" key="7">
    <source>
        <dbReference type="ARBA" id="ARBA00023065"/>
    </source>
</evidence>
<feature type="domain" description="TonB-dependent receptor-like beta-barrel" evidence="14">
    <location>
        <begin position="405"/>
        <end position="804"/>
    </location>
</feature>
<evidence type="ECO:0000313" key="17">
    <source>
        <dbReference type="Proteomes" id="UP000197153"/>
    </source>
</evidence>
<evidence type="ECO:0000259" key="14">
    <source>
        <dbReference type="Pfam" id="PF00593"/>
    </source>
</evidence>
<dbReference type="InterPro" id="IPR000531">
    <property type="entry name" value="Beta-barrel_TonB"/>
</dbReference>